<sequence>MAKQIVDIMLADNVKEFGNTGNTQFYDICCGSGAVSIEMMNRGVKRENIHMVDLSPWGVFWEMIGNETFDINLFKDFIDTIPRDITKIKQYALDILSSSVDDNMMIYHFLFLQSCAFGSTATWIENNEWKKAGGLRDYWMPTETSNRKSPVNPMMPMPDSLYSRVALLCDEASGINGYCMDVFDFCHILDEEWDIKKNRNMIVYIDPPYMGTQQYGYSFDVANLESGIWNNCPIYISEGVKLERAKRYYLLSTGRKKGNINGKVKKKLVEEWLNVFEYDMH</sequence>
<dbReference type="InterPro" id="IPR029063">
    <property type="entry name" value="SAM-dependent_MTases_sf"/>
</dbReference>
<reference evidence="1 2" key="1">
    <citation type="submission" date="2018-08" db="EMBL/GenBank/DDBJ databases">
        <title>A genome reference for cultivated species of the human gut microbiota.</title>
        <authorList>
            <person name="Zou Y."/>
            <person name="Xue W."/>
            <person name="Luo G."/>
        </authorList>
    </citation>
    <scope>NUCLEOTIDE SEQUENCE [LARGE SCALE GENOMIC DNA]</scope>
    <source>
        <strain evidence="1 2">AM35-14</strain>
    </source>
</reference>
<evidence type="ECO:0000313" key="2">
    <source>
        <dbReference type="Proteomes" id="UP000283975"/>
    </source>
</evidence>
<dbReference type="Proteomes" id="UP000283975">
    <property type="component" value="Unassembled WGS sequence"/>
</dbReference>
<dbReference type="SUPFAM" id="SSF53335">
    <property type="entry name" value="S-adenosyl-L-methionine-dependent methyltransferases"/>
    <property type="match status" value="1"/>
</dbReference>
<gene>
    <name evidence="1" type="ORF">DW839_28530</name>
</gene>
<protein>
    <recommendedName>
        <fullName evidence="3">DNA adenine methylase</fullName>
    </recommendedName>
</protein>
<organism evidence="1 2">
    <name type="scientific">Enterocloster bolteae</name>
    <dbReference type="NCBI Taxonomy" id="208479"/>
    <lineage>
        <taxon>Bacteria</taxon>
        <taxon>Bacillati</taxon>
        <taxon>Bacillota</taxon>
        <taxon>Clostridia</taxon>
        <taxon>Lachnospirales</taxon>
        <taxon>Lachnospiraceae</taxon>
        <taxon>Enterocloster</taxon>
    </lineage>
</organism>
<dbReference type="Gene3D" id="3.40.50.150">
    <property type="entry name" value="Vaccinia Virus protein VP39"/>
    <property type="match status" value="1"/>
</dbReference>
<dbReference type="EMBL" id="QSHZ01000047">
    <property type="protein sequence ID" value="RHC48474.1"/>
    <property type="molecule type" value="Genomic_DNA"/>
</dbReference>
<proteinExistence type="predicted"/>
<evidence type="ECO:0000313" key="1">
    <source>
        <dbReference type="EMBL" id="RHC48474.1"/>
    </source>
</evidence>
<accession>A0A414AIQ5</accession>
<evidence type="ECO:0008006" key="3">
    <source>
        <dbReference type="Google" id="ProtNLM"/>
    </source>
</evidence>
<comment type="caution">
    <text evidence="1">The sequence shown here is derived from an EMBL/GenBank/DDBJ whole genome shotgun (WGS) entry which is preliminary data.</text>
</comment>
<dbReference type="AlphaFoldDB" id="A0A414AIQ5"/>
<name>A0A414AIQ5_9FIRM</name>